<evidence type="ECO:0000313" key="9">
    <source>
        <dbReference type="EMBL" id="CAB3382259.1"/>
    </source>
</evidence>
<feature type="signal peptide" evidence="7">
    <location>
        <begin position="1"/>
        <end position="17"/>
    </location>
</feature>
<dbReference type="InterPro" id="IPR002557">
    <property type="entry name" value="Chitin-bd_dom"/>
</dbReference>
<accession>A0A8S1DQN5</accession>
<dbReference type="OrthoDB" id="6020543at2759"/>
<evidence type="ECO:0000256" key="5">
    <source>
        <dbReference type="ARBA" id="ARBA00023180"/>
    </source>
</evidence>
<feature type="compositionally biased region" description="Low complexity" evidence="6">
    <location>
        <begin position="45"/>
        <end position="102"/>
    </location>
</feature>
<gene>
    <name evidence="9" type="ORF">CLODIP_2_CD12867</name>
</gene>
<organism evidence="9 10">
    <name type="scientific">Cloeon dipterum</name>
    <dbReference type="NCBI Taxonomy" id="197152"/>
    <lineage>
        <taxon>Eukaryota</taxon>
        <taxon>Metazoa</taxon>
        <taxon>Ecdysozoa</taxon>
        <taxon>Arthropoda</taxon>
        <taxon>Hexapoda</taxon>
        <taxon>Insecta</taxon>
        <taxon>Pterygota</taxon>
        <taxon>Palaeoptera</taxon>
        <taxon>Ephemeroptera</taxon>
        <taxon>Pisciforma</taxon>
        <taxon>Baetidae</taxon>
        <taxon>Cloeon</taxon>
    </lineage>
</organism>
<keyword evidence="10" id="KW-1185">Reference proteome</keyword>
<keyword evidence="5" id="KW-0325">Glycoprotein</keyword>
<dbReference type="PROSITE" id="PS50940">
    <property type="entry name" value="CHIT_BIND_II"/>
    <property type="match status" value="1"/>
</dbReference>
<dbReference type="Pfam" id="PF01607">
    <property type="entry name" value="CBM_14"/>
    <property type="match status" value="1"/>
</dbReference>
<keyword evidence="4" id="KW-1015">Disulfide bond</keyword>
<feature type="region of interest" description="Disordered" evidence="6">
    <location>
        <begin position="45"/>
        <end position="105"/>
    </location>
</feature>
<dbReference type="SUPFAM" id="SSF57625">
    <property type="entry name" value="Invertebrate chitin-binding proteins"/>
    <property type="match status" value="1"/>
</dbReference>
<evidence type="ECO:0000256" key="1">
    <source>
        <dbReference type="ARBA" id="ARBA00022669"/>
    </source>
</evidence>
<dbReference type="GO" id="GO:0008061">
    <property type="term" value="F:chitin binding"/>
    <property type="evidence" value="ECO:0007669"/>
    <property type="project" value="UniProtKB-KW"/>
</dbReference>
<evidence type="ECO:0000256" key="6">
    <source>
        <dbReference type="SAM" id="MobiDB-lite"/>
    </source>
</evidence>
<keyword evidence="3" id="KW-0677">Repeat</keyword>
<evidence type="ECO:0000256" key="2">
    <source>
        <dbReference type="ARBA" id="ARBA00022729"/>
    </source>
</evidence>
<evidence type="ECO:0000313" key="10">
    <source>
        <dbReference type="Proteomes" id="UP000494165"/>
    </source>
</evidence>
<evidence type="ECO:0000259" key="8">
    <source>
        <dbReference type="PROSITE" id="PS50940"/>
    </source>
</evidence>
<feature type="chain" id="PRO_5035926251" description="Chitin-binding type-2 domain-containing protein" evidence="7">
    <location>
        <begin position="18"/>
        <end position="191"/>
    </location>
</feature>
<dbReference type="PANTHER" id="PTHR23301:SF0">
    <property type="entry name" value="CHITIN-BINDING TYPE-2 DOMAIN-CONTAINING PROTEIN-RELATED"/>
    <property type="match status" value="1"/>
</dbReference>
<evidence type="ECO:0000256" key="4">
    <source>
        <dbReference type="ARBA" id="ARBA00023157"/>
    </source>
</evidence>
<evidence type="ECO:0000256" key="3">
    <source>
        <dbReference type="ARBA" id="ARBA00022737"/>
    </source>
</evidence>
<proteinExistence type="predicted"/>
<sequence>MRVAIVGFILCVGIASGQYRHPSQGRDFTLTTPQCPPCDCATTTTTTTTTTRPTTTRTTTRPTTTRTTTRPTTTRTTTTTRPTTTTTPTTTIGDEPVTTTPPCATPPTSPPRYCPDCVMAKCTPNACNQGVQVPYPGDCTKFCKCELDGAKEFLCPGGLEFNEGLQVCDWPSTAACTIPGTYLGGCEGLAP</sequence>
<dbReference type="PANTHER" id="PTHR23301">
    <property type="entry name" value="CHITIN BINDING PERITROPHIN-A"/>
    <property type="match status" value="1"/>
</dbReference>
<dbReference type="AlphaFoldDB" id="A0A8S1DQN5"/>
<name>A0A8S1DQN5_9INSE</name>
<feature type="domain" description="Chitin-binding type-2" evidence="8">
    <location>
        <begin position="124"/>
        <end position="178"/>
    </location>
</feature>
<dbReference type="Gene3D" id="2.170.140.10">
    <property type="entry name" value="Chitin binding domain"/>
    <property type="match status" value="1"/>
</dbReference>
<keyword evidence="2 7" id="KW-0732">Signal</keyword>
<dbReference type="SMART" id="SM00494">
    <property type="entry name" value="ChtBD2"/>
    <property type="match status" value="1"/>
</dbReference>
<dbReference type="InterPro" id="IPR036508">
    <property type="entry name" value="Chitin-bd_dom_sf"/>
</dbReference>
<evidence type="ECO:0000256" key="7">
    <source>
        <dbReference type="SAM" id="SignalP"/>
    </source>
</evidence>
<dbReference type="Proteomes" id="UP000494165">
    <property type="component" value="Unassembled WGS sequence"/>
</dbReference>
<dbReference type="InterPro" id="IPR051940">
    <property type="entry name" value="Chitin_bind-dev_reg"/>
</dbReference>
<protein>
    <recommendedName>
        <fullName evidence="8">Chitin-binding type-2 domain-containing protein</fullName>
    </recommendedName>
</protein>
<comment type="caution">
    <text evidence="9">The sequence shown here is derived from an EMBL/GenBank/DDBJ whole genome shotgun (WGS) entry which is preliminary data.</text>
</comment>
<dbReference type="GO" id="GO:0005576">
    <property type="term" value="C:extracellular region"/>
    <property type="evidence" value="ECO:0007669"/>
    <property type="project" value="InterPro"/>
</dbReference>
<reference evidence="9 10" key="1">
    <citation type="submission" date="2020-04" db="EMBL/GenBank/DDBJ databases">
        <authorList>
            <person name="Alioto T."/>
            <person name="Alioto T."/>
            <person name="Gomez Garrido J."/>
        </authorList>
    </citation>
    <scope>NUCLEOTIDE SEQUENCE [LARGE SCALE GENOMIC DNA]</scope>
</reference>
<dbReference type="EMBL" id="CADEPI010000262">
    <property type="protein sequence ID" value="CAB3382259.1"/>
    <property type="molecule type" value="Genomic_DNA"/>
</dbReference>
<keyword evidence="1" id="KW-0147">Chitin-binding</keyword>